<keyword evidence="1" id="KW-0472">Membrane</keyword>
<dbReference type="EMBL" id="JBHUDK010000005">
    <property type="protein sequence ID" value="MFD1598422.1"/>
    <property type="molecule type" value="Genomic_DNA"/>
</dbReference>
<keyword evidence="3" id="KW-1185">Reference proteome</keyword>
<proteinExistence type="predicted"/>
<dbReference type="Proteomes" id="UP001597085">
    <property type="component" value="Unassembled WGS sequence"/>
</dbReference>
<dbReference type="AlphaFoldDB" id="A0ABD6CKK4"/>
<comment type="caution">
    <text evidence="2">The sequence shown here is derived from an EMBL/GenBank/DDBJ whole genome shotgun (WGS) entry which is preliminary data.</text>
</comment>
<keyword evidence="1" id="KW-0812">Transmembrane</keyword>
<keyword evidence="1" id="KW-1133">Transmembrane helix</keyword>
<evidence type="ECO:0000256" key="1">
    <source>
        <dbReference type="SAM" id="Phobius"/>
    </source>
</evidence>
<feature type="transmembrane region" description="Helical" evidence="1">
    <location>
        <begin position="25"/>
        <end position="44"/>
    </location>
</feature>
<evidence type="ECO:0000313" key="3">
    <source>
        <dbReference type="Proteomes" id="UP001597085"/>
    </source>
</evidence>
<organism evidence="2 3">
    <name type="scientific">Halobellus rarus</name>
    <dbReference type="NCBI Taxonomy" id="1126237"/>
    <lineage>
        <taxon>Archaea</taxon>
        <taxon>Methanobacteriati</taxon>
        <taxon>Methanobacteriota</taxon>
        <taxon>Stenosarchaea group</taxon>
        <taxon>Halobacteria</taxon>
        <taxon>Halobacteriales</taxon>
        <taxon>Haloferacaceae</taxon>
        <taxon>Halobellus</taxon>
    </lineage>
</organism>
<reference evidence="2 3" key="1">
    <citation type="journal article" date="2019" name="Int. J. Syst. Evol. Microbiol.">
        <title>The Global Catalogue of Microorganisms (GCM) 10K type strain sequencing project: providing services to taxonomists for standard genome sequencing and annotation.</title>
        <authorList>
            <consortium name="The Broad Institute Genomics Platform"/>
            <consortium name="The Broad Institute Genome Sequencing Center for Infectious Disease"/>
            <person name="Wu L."/>
            <person name="Ma J."/>
        </authorList>
    </citation>
    <scope>NUCLEOTIDE SEQUENCE [LARGE SCALE GENOMIC DNA]</scope>
    <source>
        <strain evidence="2 3">CGMCC 1.12121</strain>
    </source>
</reference>
<name>A0ABD6CKK4_9EURY</name>
<dbReference type="RefSeq" id="WP_256419662.1">
    <property type="nucleotide sequence ID" value="NZ_JANHDI010000001.1"/>
</dbReference>
<sequence length="45" mass="4793">MTARAKRVSIHLPGTAPGAPRRNTLVVLGYLLGLVVFVGVLFALF</sequence>
<gene>
    <name evidence="2" type="ORF">ACFSBX_05575</name>
</gene>
<accession>A0ABD6CKK4</accession>
<evidence type="ECO:0000313" key="2">
    <source>
        <dbReference type="EMBL" id="MFD1598422.1"/>
    </source>
</evidence>
<protein>
    <submittedName>
        <fullName evidence="2">Uncharacterized protein</fullName>
    </submittedName>
</protein>